<reference evidence="1 2" key="1">
    <citation type="submission" date="2019-03" db="EMBL/GenBank/DDBJ databases">
        <title>First draft genome of Liparis tanakae, snailfish: a comprehensive survey of snailfish specific genes.</title>
        <authorList>
            <person name="Kim W."/>
            <person name="Song I."/>
            <person name="Jeong J.-H."/>
            <person name="Kim D."/>
            <person name="Kim S."/>
            <person name="Ryu S."/>
            <person name="Song J.Y."/>
            <person name="Lee S.K."/>
        </authorList>
    </citation>
    <scope>NUCLEOTIDE SEQUENCE [LARGE SCALE GENOMIC DNA]</scope>
    <source>
        <tissue evidence="1">Muscle</tissue>
    </source>
</reference>
<evidence type="ECO:0000313" key="1">
    <source>
        <dbReference type="EMBL" id="TNN25441.1"/>
    </source>
</evidence>
<gene>
    <name evidence="1" type="ORF">EYF80_064428</name>
</gene>
<accession>A0A4Z2E9K8</accession>
<dbReference type="Proteomes" id="UP000314294">
    <property type="component" value="Unassembled WGS sequence"/>
</dbReference>
<sequence>MQTTKKTTSWEASCCPASTSPCCPWTTTSAGSTPSR</sequence>
<evidence type="ECO:0000313" key="2">
    <source>
        <dbReference type="Proteomes" id="UP000314294"/>
    </source>
</evidence>
<name>A0A4Z2E9K8_9TELE</name>
<keyword evidence="2" id="KW-1185">Reference proteome</keyword>
<organism evidence="1 2">
    <name type="scientific">Liparis tanakae</name>
    <name type="common">Tanaka's snailfish</name>
    <dbReference type="NCBI Taxonomy" id="230148"/>
    <lineage>
        <taxon>Eukaryota</taxon>
        <taxon>Metazoa</taxon>
        <taxon>Chordata</taxon>
        <taxon>Craniata</taxon>
        <taxon>Vertebrata</taxon>
        <taxon>Euteleostomi</taxon>
        <taxon>Actinopterygii</taxon>
        <taxon>Neopterygii</taxon>
        <taxon>Teleostei</taxon>
        <taxon>Neoteleostei</taxon>
        <taxon>Acanthomorphata</taxon>
        <taxon>Eupercaria</taxon>
        <taxon>Perciformes</taxon>
        <taxon>Cottioidei</taxon>
        <taxon>Cottales</taxon>
        <taxon>Liparidae</taxon>
        <taxon>Liparis</taxon>
    </lineage>
</organism>
<dbReference type="AlphaFoldDB" id="A0A4Z2E9K8"/>
<comment type="caution">
    <text evidence="1">The sequence shown here is derived from an EMBL/GenBank/DDBJ whole genome shotgun (WGS) entry which is preliminary data.</text>
</comment>
<proteinExistence type="predicted"/>
<dbReference type="EMBL" id="SRLO01012525">
    <property type="protein sequence ID" value="TNN25441.1"/>
    <property type="molecule type" value="Genomic_DNA"/>
</dbReference>
<protein>
    <submittedName>
        <fullName evidence="1">Uncharacterized protein</fullName>
    </submittedName>
</protein>